<dbReference type="OrthoDB" id="9795467at2"/>
<name>A0A9Q8CJ82_9STAP</name>
<protein>
    <submittedName>
        <fullName evidence="7">ABC transporter substrate-binding protein</fullName>
    </submittedName>
</protein>
<dbReference type="PANTHER" id="PTHR43649:SF31">
    <property type="entry name" value="SN-GLYCEROL-3-PHOSPHATE-BINDING PERIPLASMIC PROTEIN UGPB"/>
    <property type="match status" value="1"/>
</dbReference>
<evidence type="ECO:0000313" key="7">
    <source>
        <dbReference type="EMBL" id="TDL96619.1"/>
    </source>
</evidence>
<evidence type="ECO:0000256" key="4">
    <source>
        <dbReference type="ARBA" id="ARBA00022729"/>
    </source>
</evidence>
<dbReference type="PANTHER" id="PTHR43649">
    <property type="entry name" value="ARABINOSE-BINDING PROTEIN-RELATED"/>
    <property type="match status" value="1"/>
</dbReference>
<dbReference type="CDD" id="cd14748">
    <property type="entry name" value="PBP2_UgpB"/>
    <property type="match status" value="1"/>
</dbReference>
<feature type="chain" id="PRO_5040379563" evidence="6">
    <location>
        <begin position="24"/>
        <end position="450"/>
    </location>
</feature>
<evidence type="ECO:0000256" key="5">
    <source>
        <dbReference type="SAM" id="MobiDB-lite"/>
    </source>
</evidence>
<dbReference type="InterPro" id="IPR050490">
    <property type="entry name" value="Bact_solute-bd_prot1"/>
</dbReference>
<comment type="similarity">
    <text evidence="2">Belongs to the bacterial solute-binding protein 1 family.</text>
</comment>
<reference evidence="7 8" key="1">
    <citation type="submission" date="2019-01" db="EMBL/GenBank/DDBJ databases">
        <title>Draft genome sequences of the type strains of six Macrococcus species.</title>
        <authorList>
            <person name="Mazhar S."/>
            <person name="Altermann E."/>
            <person name="Hill C."/>
            <person name="Mcauliffe O."/>
        </authorList>
    </citation>
    <scope>NUCLEOTIDE SEQUENCE [LARGE SCALE GENOMIC DNA]</scope>
    <source>
        <strain evidence="7 8">ATCC 51828</strain>
    </source>
</reference>
<evidence type="ECO:0000256" key="2">
    <source>
        <dbReference type="ARBA" id="ARBA00008520"/>
    </source>
</evidence>
<feature type="region of interest" description="Disordered" evidence="5">
    <location>
        <begin position="25"/>
        <end position="55"/>
    </location>
</feature>
<keyword evidence="4 6" id="KW-0732">Signal</keyword>
<sequence length="450" mass="50063">MTNMKKSLYVLLVVMMVFLAACGSDSSKGGNDKSNEASNDTKKSEEKSADETGEVQEVTFWHAMTDTHEEWLKKKTDEFNKEHKDIKVKLVGQGNYGDLSQKLLAAAKAKNSPTIAQAYGEWIADYDRNNLVVDLKPMIEGENGFDDKESYDDITEVFRKDNTFGDKVLGLPFNKSTRVLYVNNDYLKKAGLKAPETWEELEAAAEKMTTTVDGKKVVGMGFENGMAHEISMWIKQAGGEFVDEKNNKVLFDSPEGLKALQFINNMLDNGTARMAGEDEYLSGPFTNGDVAMYIGSNAGIPFVEKDAKMDWTTVPLPKGKEAAAPFQGTNITMFASSTEEQQKAAFEYMKYLISKENTIDWAKTTGYLPVRQSALDSEEWQSFVKEHPVHAAGVSQYDGAFIEDRVPDAFAMKEAIGTELDKMLFDDAEPKETLKNMAEKAQAAIDKAKK</sequence>
<dbReference type="Pfam" id="PF13416">
    <property type="entry name" value="SBP_bac_8"/>
    <property type="match status" value="1"/>
</dbReference>
<dbReference type="GO" id="GO:0030313">
    <property type="term" value="C:cell envelope"/>
    <property type="evidence" value="ECO:0007669"/>
    <property type="project" value="UniProtKB-SubCell"/>
</dbReference>
<dbReference type="AlphaFoldDB" id="A0A9Q8CJ82"/>
<dbReference type="InterPro" id="IPR006059">
    <property type="entry name" value="SBP"/>
</dbReference>
<evidence type="ECO:0000256" key="3">
    <source>
        <dbReference type="ARBA" id="ARBA00022448"/>
    </source>
</evidence>
<organism evidence="7 8">
    <name type="scientific">Macrococcus carouselicus</name>
    <dbReference type="NCBI Taxonomy" id="69969"/>
    <lineage>
        <taxon>Bacteria</taxon>
        <taxon>Bacillati</taxon>
        <taxon>Bacillota</taxon>
        <taxon>Bacilli</taxon>
        <taxon>Bacillales</taxon>
        <taxon>Staphylococcaceae</taxon>
        <taxon>Macrococcus</taxon>
    </lineage>
</organism>
<dbReference type="Gene3D" id="3.40.190.10">
    <property type="entry name" value="Periplasmic binding protein-like II"/>
    <property type="match status" value="2"/>
</dbReference>
<feature type="signal peptide" evidence="6">
    <location>
        <begin position="1"/>
        <end position="23"/>
    </location>
</feature>
<dbReference type="Proteomes" id="UP000295280">
    <property type="component" value="Unassembled WGS sequence"/>
</dbReference>
<evidence type="ECO:0000256" key="6">
    <source>
        <dbReference type="SAM" id="SignalP"/>
    </source>
</evidence>
<keyword evidence="8" id="KW-1185">Reference proteome</keyword>
<evidence type="ECO:0000313" key="8">
    <source>
        <dbReference type="Proteomes" id="UP000295280"/>
    </source>
</evidence>
<gene>
    <name evidence="7" type="ORF">ERX40_09695</name>
</gene>
<accession>A0A9Q8CJ82</accession>
<keyword evidence="3" id="KW-0813">Transport</keyword>
<feature type="compositionally biased region" description="Basic and acidic residues" evidence="5">
    <location>
        <begin position="30"/>
        <end position="50"/>
    </location>
</feature>
<proteinExistence type="inferred from homology"/>
<dbReference type="PROSITE" id="PS51257">
    <property type="entry name" value="PROKAR_LIPOPROTEIN"/>
    <property type="match status" value="1"/>
</dbReference>
<comment type="subcellular location">
    <subcellularLocation>
        <location evidence="1">Cell envelope</location>
    </subcellularLocation>
</comment>
<dbReference type="SUPFAM" id="SSF53850">
    <property type="entry name" value="Periplasmic binding protein-like II"/>
    <property type="match status" value="1"/>
</dbReference>
<dbReference type="EMBL" id="SCWD01000005">
    <property type="protein sequence ID" value="TDL96619.1"/>
    <property type="molecule type" value="Genomic_DNA"/>
</dbReference>
<evidence type="ECO:0000256" key="1">
    <source>
        <dbReference type="ARBA" id="ARBA00004196"/>
    </source>
</evidence>
<comment type="caution">
    <text evidence="7">The sequence shown here is derived from an EMBL/GenBank/DDBJ whole genome shotgun (WGS) entry which is preliminary data.</text>
</comment>